<dbReference type="AlphaFoldDB" id="A0AB34IU49"/>
<keyword evidence="4" id="KW-1185">Reference proteome</keyword>
<reference evidence="3 4" key="1">
    <citation type="journal article" date="2024" name="Science">
        <title>Giant polyketide synthase enzymes in the biosynthesis of giant marine polyether toxins.</title>
        <authorList>
            <person name="Fallon T.R."/>
            <person name="Shende V.V."/>
            <person name="Wierzbicki I.H."/>
            <person name="Pendleton A.L."/>
            <person name="Watervoot N.F."/>
            <person name="Auber R.P."/>
            <person name="Gonzalez D.J."/>
            <person name="Wisecaver J.H."/>
            <person name="Moore B.S."/>
        </authorList>
    </citation>
    <scope>NUCLEOTIDE SEQUENCE [LARGE SCALE GENOMIC DNA]</scope>
    <source>
        <strain evidence="3 4">12B1</strain>
    </source>
</reference>
<proteinExistence type="predicted"/>
<feature type="signal peptide" evidence="2">
    <location>
        <begin position="1"/>
        <end position="22"/>
    </location>
</feature>
<accession>A0AB34IU49</accession>
<evidence type="ECO:0000256" key="2">
    <source>
        <dbReference type="SAM" id="SignalP"/>
    </source>
</evidence>
<evidence type="ECO:0000313" key="3">
    <source>
        <dbReference type="EMBL" id="KAL1504993.1"/>
    </source>
</evidence>
<organism evidence="3 4">
    <name type="scientific">Prymnesium parvum</name>
    <name type="common">Toxic golden alga</name>
    <dbReference type="NCBI Taxonomy" id="97485"/>
    <lineage>
        <taxon>Eukaryota</taxon>
        <taxon>Haptista</taxon>
        <taxon>Haptophyta</taxon>
        <taxon>Prymnesiophyceae</taxon>
        <taxon>Prymnesiales</taxon>
        <taxon>Prymnesiaceae</taxon>
        <taxon>Prymnesium</taxon>
    </lineage>
</organism>
<dbReference type="Proteomes" id="UP001515480">
    <property type="component" value="Unassembled WGS sequence"/>
</dbReference>
<feature type="chain" id="PRO_5044308731" evidence="2">
    <location>
        <begin position="23"/>
        <end position="191"/>
    </location>
</feature>
<comment type="caution">
    <text evidence="3">The sequence shown here is derived from an EMBL/GenBank/DDBJ whole genome shotgun (WGS) entry which is preliminary data.</text>
</comment>
<feature type="region of interest" description="Disordered" evidence="1">
    <location>
        <begin position="134"/>
        <end position="161"/>
    </location>
</feature>
<gene>
    <name evidence="3" type="ORF">AB1Y20_008757</name>
</gene>
<evidence type="ECO:0000256" key="1">
    <source>
        <dbReference type="SAM" id="MobiDB-lite"/>
    </source>
</evidence>
<feature type="compositionally biased region" description="Pro residues" evidence="1">
    <location>
        <begin position="139"/>
        <end position="154"/>
    </location>
</feature>
<sequence length="191" mass="19515">MRFGLSLAFALALLASLPAASALALRAPRTSLLTRHHHAPRASTRLAVESWYDSGVRLTPEQPCSAPAPSPEAAEAPVVPPPPTGRDVSPPEGGGGFRLAVLGVGALAGAAAIFAAVGGDLQVGTAALTSAVGSVAKGKPPPSVKVAAEPPPPEPEPELTREEKIARARAAAREARAEYERSVAEFRARTS</sequence>
<feature type="compositionally biased region" description="Low complexity" evidence="1">
    <location>
        <begin position="65"/>
        <end position="77"/>
    </location>
</feature>
<keyword evidence="2" id="KW-0732">Signal</keyword>
<feature type="region of interest" description="Disordered" evidence="1">
    <location>
        <begin position="59"/>
        <end position="92"/>
    </location>
</feature>
<name>A0AB34IU49_PRYPA</name>
<dbReference type="EMBL" id="JBGBPQ010000019">
    <property type="protein sequence ID" value="KAL1504993.1"/>
    <property type="molecule type" value="Genomic_DNA"/>
</dbReference>
<evidence type="ECO:0000313" key="4">
    <source>
        <dbReference type="Proteomes" id="UP001515480"/>
    </source>
</evidence>
<protein>
    <submittedName>
        <fullName evidence="3">Uncharacterized protein</fullName>
    </submittedName>
</protein>